<organism evidence="2 3">
    <name type="scientific">Lentinus brumalis</name>
    <dbReference type="NCBI Taxonomy" id="2498619"/>
    <lineage>
        <taxon>Eukaryota</taxon>
        <taxon>Fungi</taxon>
        <taxon>Dikarya</taxon>
        <taxon>Basidiomycota</taxon>
        <taxon>Agaricomycotina</taxon>
        <taxon>Agaricomycetes</taxon>
        <taxon>Polyporales</taxon>
        <taxon>Polyporaceae</taxon>
        <taxon>Lentinus</taxon>
    </lineage>
</organism>
<keyword evidence="3" id="KW-1185">Reference proteome</keyword>
<gene>
    <name evidence="2" type="ORF">OH76DRAFT_559703</name>
</gene>
<protein>
    <submittedName>
        <fullName evidence="2">Uncharacterized protein</fullName>
    </submittedName>
</protein>
<feature type="compositionally biased region" description="Basic and acidic residues" evidence="1">
    <location>
        <begin position="74"/>
        <end position="84"/>
    </location>
</feature>
<sequence>MVRAEGSRHGQDSGQTARATESRHYKEEDSRIRRAGRVHYGSLEGCGVELSRGGGRPRVVDAKTRHRRDKQRVRHELHLEREEQSSGSCERVARHPSVRKPAASARRLRISCSDHDQRRAQVKRPQCMTAMATGQDHGPRPGRPYDLSVETLAHAD</sequence>
<dbReference type="Proteomes" id="UP000256964">
    <property type="component" value="Unassembled WGS sequence"/>
</dbReference>
<feature type="compositionally biased region" description="Basic and acidic residues" evidence="1">
    <location>
        <begin position="1"/>
        <end position="11"/>
    </location>
</feature>
<feature type="region of interest" description="Disordered" evidence="1">
    <location>
        <begin position="131"/>
        <end position="156"/>
    </location>
</feature>
<evidence type="ECO:0000313" key="2">
    <source>
        <dbReference type="EMBL" id="RDX49161.1"/>
    </source>
</evidence>
<dbReference type="AlphaFoldDB" id="A0A371D9F3"/>
<reference evidence="2 3" key="1">
    <citation type="journal article" date="2018" name="Biotechnol. Biofuels">
        <title>Integrative visual omics of the white-rot fungus Polyporus brumalis exposes the biotechnological potential of its oxidative enzymes for delignifying raw plant biomass.</title>
        <authorList>
            <person name="Miyauchi S."/>
            <person name="Rancon A."/>
            <person name="Drula E."/>
            <person name="Hage H."/>
            <person name="Chaduli D."/>
            <person name="Favel A."/>
            <person name="Grisel S."/>
            <person name="Henrissat B."/>
            <person name="Herpoel-Gimbert I."/>
            <person name="Ruiz-Duenas F.J."/>
            <person name="Chevret D."/>
            <person name="Hainaut M."/>
            <person name="Lin J."/>
            <person name="Wang M."/>
            <person name="Pangilinan J."/>
            <person name="Lipzen A."/>
            <person name="Lesage-Meessen L."/>
            <person name="Navarro D."/>
            <person name="Riley R."/>
            <person name="Grigoriev I.V."/>
            <person name="Zhou S."/>
            <person name="Raouche S."/>
            <person name="Rosso M.N."/>
        </authorList>
    </citation>
    <scope>NUCLEOTIDE SEQUENCE [LARGE SCALE GENOMIC DNA]</scope>
    <source>
        <strain evidence="2 3">BRFM 1820</strain>
    </source>
</reference>
<proteinExistence type="predicted"/>
<evidence type="ECO:0000313" key="3">
    <source>
        <dbReference type="Proteomes" id="UP000256964"/>
    </source>
</evidence>
<feature type="region of interest" description="Disordered" evidence="1">
    <location>
        <begin position="45"/>
        <end position="107"/>
    </location>
</feature>
<feature type="region of interest" description="Disordered" evidence="1">
    <location>
        <begin position="1"/>
        <end position="33"/>
    </location>
</feature>
<accession>A0A371D9F3</accession>
<dbReference type="EMBL" id="KZ857407">
    <property type="protein sequence ID" value="RDX49161.1"/>
    <property type="molecule type" value="Genomic_DNA"/>
</dbReference>
<feature type="compositionally biased region" description="Basic residues" evidence="1">
    <location>
        <begin position="64"/>
        <end position="73"/>
    </location>
</feature>
<name>A0A371D9F3_9APHY</name>
<feature type="compositionally biased region" description="Basic and acidic residues" evidence="1">
    <location>
        <begin position="20"/>
        <end position="32"/>
    </location>
</feature>
<evidence type="ECO:0000256" key="1">
    <source>
        <dbReference type="SAM" id="MobiDB-lite"/>
    </source>
</evidence>